<dbReference type="PANTHER" id="PTHR37813">
    <property type="entry name" value="FELS-2 PROPHAGE PROTEIN"/>
    <property type="match status" value="1"/>
</dbReference>
<dbReference type="PANTHER" id="PTHR37813:SF1">
    <property type="entry name" value="FELS-2 PROPHAGE PROTEIN"/>
    <property type="match status" value="1"/>
</dbReference>
<evidence type="ECO:0000313" key="5">
    <source>
        <dbReference type="Proteomes" id="UP000190328"/>
    </source>
</evidence>
<feature type="domain" description="Phage tail tape measure protein" evidence="3">
    <location>
        <begin position="207"/>
        <end position="437"/>
    </location>
</feature>
<organism evidence="4 5">
    <name type="scientific">Pilibacter termitis</name>
    <dbReference type="NCBI Taxonomy" id="263852"/>
    <lineage>
        <taxon>Bacteria</taxon>
        <taxon>Bacillati</taxon>
        <taxon>Bacillota</taxon>
        <taxon>Bacilli</taxon>
        <taxon>Lactobacillales</taxon>
        <taxon>Enterococcaceae</taxon>
        <taxon>Pilibacter</taxon>
    </lineage>
</organism>
<accession>A0A1T4PF86</accession>
<dbReference type="Proteomes" id="UP000190328">
    <property type="component" value="Unassembled WGS sequence"/>
</dbReference>
<dbReference type="NCBIfam" id="TIGR01760">
    <property type="entry name" value="tape_meas_TP901"/>
    <property type="match status" value="2"/>
</dbReference>
<protein>
    <submittedName>
        <fullName evidence="4">Phage tail tape measure protein, TP901 family, core region</fullName>
    </submittedName>
</protein>
<evidence type="ECO:0000256" key="2">
    <source>
        <dbReference type="SAM" id="Coils"/>
    </source>
</evidence>
<proteinExistence type="predicted"/>
<evidence type="ECO:0000313" key="4">
    <source>
        <dbReference type="EMBL" id="SJZ89886.1"/>
    </source>
</evidence>
<dbReference type="OrthoDB" id="2137849at2"/>
<evidence type="ECO:0000256" key="1">
    <source>
        <dbReference type="ARBA" id="ARBA00022612"/>
    </source>
</evidence>
<dbReference type="InterPro" id="IPR010090">
    <property type="entry name" value="Phage_tape_meas"/>
</dbReference>
<dbReference type="STRING" id="263852.SAMN02745116_01784"/>
<keyword evidence="5" id="KW-1185">Reference proteome</keyword>
<gene>
    <name evidence="4" type="ORF">SAMN02745116_01784</name>
</gene>
<dbReference type="Pfam" id="PF10145">
    <property type="entry name" value="PhageMin_Tail"/>
    <property type="match status" value="1"/>
</dbReference>
<sequence>MAETVGNMQIKLGLDTTGFGDKINNAKNQVKYFTQELRTTDSAMKFAGNGMAGYSAKIKSLGQVMTAQKKVVNELSEKIKKQVDEQGNLTKEGERAAVSIERETAKFAGFQAQLARTTSEAKKFAIENTGVSGGLHQISEKAFSAGEKLRNIGDKMKPVSTILSAGFGVATKKAMDFSGEMVTMQSLLSDTVSNTKELDEVTTKLGDNSKKWSAQYGISTSEINNAMSELIKKGFNANETIDAMPALLNAARASGDDFTTVMDSASSTIQQFGLQAKDAGRVTDTLTYVANKTSSGFTDMGEAMKYVGPVAKATKNSLEDTASAIGILSDAGILGTQAGTSLRTALMKLSQISTDKAVAAFGELVDVAKEASGPLADSYRQSIPAIQKAQDELGNALASGNKTAIKKAQGALEDSFIDIKKAFEQMSFPDQIESLKAMREEWLRSGNSVQDFNGIIKQLVGQEALTAMTVLIDKGGGAIKEMSKETLKATGYTKKLADVMNDSAANKMNRLKEKFNVIAISLGEKLLPLLTKGMEVVSNLADKFNGLSEGTQDTILKLGGLLAVAYPASNALGNLSTVIGFLFKGFSKGAGLFNTSARAIEGVGSASQVASGGVGALAKSVGVLPSTLGLLTNPITLTVAAIGTLAVAGKLLYDDWEKHGGQWGSRMSEHQAKVVNSTSELVVNTKGSLDTFELNMKNSAKNAGEGFKQLSNDIEQSGKKMKEDLEKAYDSLPEYLKETAKIRLEEQKKEIDREVEQAKEGAKRQGDILKNALSNERAITEEEKAEIFTINEKNVQRLLELNGFKNKEAKRLAQQLNADLSDMNSKQLIEYEKSLKNVLKAQNDEYNKQEKALKTNVENKIITQKQYESELDLLKEKHTQATKTITDNLYKSAKAHGVEDTHMRQYLATLGVSVDEINRVMSASSAETEKKSEVMAKVISKMKLDWNNFKMDSKTGKLTVEGENSLIEAMSRTGEWNNLTLEEKKALVDGEQGKVELYESIMRIGKWNAYPVVAKEVGVDNTVALNKIFESESTLSRWLNAPIQNKELLASNPSVISAVLSSEQNMTRWNALPVPEKKILAQNYDLMNKVLSSENELRAFNNLTPQQKQLLAQNGDLISKIASGRGVINDFNQNANVVPKTITARDNATGTIGTILNGLNSILPYYNTTITTTHREEFIGPRQKGYKQGTDYHSGGLALVNDQSGRLFRELITLPSGKMFIPQERNTLLDLPKGTKVLRASETNKIIPQYADGVGIPSTSKFIKGLRWANNVNKLAESSNVTTIENNFSEKKLDRMIELLSRLIEKDTSVLINGKEVMREVAKEQLKEERMNNAFKGVLV</sequence>
<reference evidence="4 5" key="1">
    <citation type="submission" date="2017-02" db="EMBL/GenBank/DDBJ databases">
        <authorList>
            <person name="Peterson S.W."/>
        </authorList>
    </citation>
    <scope>NUCLEOTIDE SEQUENCE [LARGE SCALE GENOMIC DNA]</scope>
    <source>
        <strain evidence="4 5">ATCC BAA-1030</strain>
    </source>
</reference>
<evidence type="ECO:0000259" key="3">
    <source>
        <dbReference type="Pfam" id="PF10145"/>
    </source>
</evidence>
<keyword evidence="2" id="KW-0175">Coiled coil</keyword>
<dbReference type="EMBL" id="FUXI01000020">
    <property type="protein sequence ID" value="SJZ89886.1"/>
    <property type="molecule type" value="Genomic_DNA"/>
</dbReference>
<dbReference type="RefSeq" id="WP_078807715.1">
    <property type="nucleotide sequence ID" value="NZ_FUXI01000020.1"/>
</dbReference>
<feature type="coiled-coil region" evidence="2">
    <location>
        <begin position="737"/>
        <end position="764"/>
    </location>
</feature>
<name>A0A1T4PF86_9ENTE</name>
<keyword evidence="1" id="KW-1188">Viral release from host cell</keyword>
<feature type="coiled-coil region" evidence="2">
    <location>
        <begin position="806"/>
        <end position="884"/>
    </location>
</feature>